<accession>A0A1Q9F140</accession>
<keyword evidence="1" id="KW-0106">Calcium</keyword>
<dbReference type="InterPro" id="IPR011992">
    <property type="entry name" value="EF-hand-dom_pair"/>
</dbReference>
<comment type="caution">
    <text evidence="3">The sequence shown here is derived from an EMBL/GenBank/DDBJ whole genome shotgun (WGS) entry which is preliminary data.</text>
</comment>
<dbReference type="InterPro" id="IPR018247">
    <property type="entry name" value="EF_Hand_1_Ca_BS"/>
</dbReference>
<dbReference type="InterPro" id="IPR019406">
    <property type="entry name" value="APLF_PBZ"/>
</dbReference>
<dbReference type="AlphaFoldDB" id="A0A1Q9F140"/>
<dbReference type="GO" id="GO:0005509">
    <property type="term" value="F:calcium ion binding"/>
    <property type="evidence" value="ECO:0007669"/>
    <property type="project" value="InterPro"/>
</dbReference>
<protein>
    <recommendedName>
        <fullName evidence="2">EF-hand domain-containing protein</fullName>
    </recommendedName>
</protein>
<reference evidence="3 4" key="1">
    <citation type="submission" date="2016-02" db="EMBL/GenBank/DDBJ databases">
        <title>Genome analysis of coral dinoflagellate symbionts highlights evolutionary adaptations to a symbiotic lifestyle.</title>
        <authorList>
            <person name="Aranda M."/>
            <person name="Li Y."/>
            <person name="Liew Y.J."/>
            <person name="Baumgarten S."/>
            <person name="Simakov O."/>
            <person name="Wilson M."/>
            <person name="Piel J."/>
            <person name="Ashoor H."/>
            <person name="Bougouffa S."/>
            <person name="Bajic V.B."/>
            <person name="Ryu T."/>
            <person name="Ravasi T."/>
            <person name="Bayer T."/>
            <person name="Micklem G."/>
            <person name="Kim H."/>
            <person name="Bhak J."/>
            <person name="Lajeunesse T.C."/>
            <person name="Voolstra C.R."/>
        </authorList>
    </citation>
    <scope>NUCLEOTIDE SEQUENCE [LARGE SCALE GENOMIC DNA]</scope>
    <source>
        <strain evidence="3 4">CCMP2467</strain>
    </source>
</reference>
<sequence>MARCSCYYVCAHPEPDDDAASPCMRTACKYGAKCYQRDKGHLARFAHPGDRNYRFGLVQFPPGFQPEFESLWQLFRFHDPDESGHLSKEEFRMLLLQCPHLFLESEITNFSEVWKDVLHWTIVIAELAG</sequence>
<dbReference type="InterPro" id="IPR002048">
    <property type="entry name" value="EF_hand_dom"/>
</dbReference>
<dbReference type="Pfam" id="PF10283">
    <property type="entry name" value="zf-CCHH"/>
    <property type="match status" value="1"/>
</dbReference>
<dbReference type="OrthoDB" id="416496at2759"/>
<organism evidence="3 4">
    <name type="scientific">Symbiodinium microadriaticum</name>
    <name type="common">Dinoflagellate</name>
    <name type="synonym">Zooxanthella microadriatica</name>
    <dbReference type="NCBI Taxonomy" id="2951"/>
    <lineage>
        <taxon>Eukaryota</taxon>
        <taxon>Sar</taxon>
        <taxon>Alveolata</taxon>
        <taxon>Dinophyceae</taxon>
        <taxon>Suessiales</taxon>
        <taxon>Symbiodiniaceae</taxon>
        <taxon>Symbiodinium</taxon>
    </lineage>
</organism>
<gene>
    <name evidence="3" type="ORF">AK812_SmicGene2596</name>
</gene>
<evidence type="ECO:0000259" key="2">
    <source>
        <dbReference type="PROSITE" id="PS50222"/>
    </source>
</evidence>
<dbReference type="EMBL" id="LSRX01000029">
    <property type="protein sequence ID" value="OLQ13353.1"/>
    <property type="molecule type" value="Genomic_DNA"/>
</dbReference>
<feature type="domain" description="EF-hand" evidence="2">
    <location>
        <begin position="66"/>
        <end position="101"/>
    </location>
</feature>
<proteinExistence type="predicted"/>
<dbReference type="SUPFAM" id="SSF47473">
    <property type="entry name" value="EF-hand"/>
    <property type="match status" value="1"/>
</dbReference>
<dbReference type="Proteomes" id="UP000186817">
    <property type="component" value="Unassembled WGS sequence"/>
</dbReference>
<evidence type="ECO:0000313" key="4">
    <source>
        <dbReference type="Proteomes" id="UP000186817"/>
    </source>
</evidence>
<evidence type="ECO:0000256" key="1">
    <source>
        <dbReference type="ARBA" id="ARBA00022837"/>
    </source>
</evidence>
<evidence type="ECO:0000313" key="3">
    <source>
        <dbReference type="EMBL" id="OLQ13353.1"/>
    </source>
</evidence>
<keyword evidence="4" id="KW-1185">Reference proteome</keyword>
<dbReference type="PROSITE" id="PS50222">
    <property type="entry name" value="EF_HAND_2"/>
    <property type="match status" value="1"/>
</dbReference>
<name>A0A1Q9F140_SYMMI</name>
<dbReference type="PROSITE" id="PS00018">
    <property type="entry name" value="EF_HAND_1"/>
    <property type="match status" value="1"/>
</dbReference>